<dbReference type="PROSITE" id="PS50119">
    <property type="entry name" value="ZF_BBOX"/>
    <property type="match status" value="1"/>
</dbReference>
<evidence type="ECO:0000259" key="6">
    <source>
        <dbReference type="PROSITE" id="PS50188"/>
    </source>
</evidence>
<dbReference type="InterPro" id="IPR001870">
    <property type="entry name" value="B30.2/SPRY"/>
</dbReference>
<dbReference type="CDD" id="cd19762">
    <property type="entry name" value="Bbox2_TRIM7-like"/>
    <property type="match status" value="1"/>
</dbReference>
<dbReference type="InterPro" id="IPR000315">
    <property type="entry name" value="Znf_B-box"/>
</dbReference>
<dbReference type="Pfam" id="PF00622">
    <property type="entry name" value="SPRY"/>
    <property type="match status" value="1"/>
</dbReference>
<dbReference type="InterPro" id="IPR006574">
    <property type="entry name" value="PRY"/>
</dbReference>
<accession>K7G4X5</accession>
<evidence type="ECO:0000259" key="5">
    <source>
        <dbReference type="PROSITE" id="PS50119"/>
    </source>
</evidence>
<dbReference type="GeneTree" id="ENSGT00940000154126"/>
<dbReference type="PROSITE" id="PS50188">
    <property type="entry name" value="B302_SPRY"/>
    <property type="match status" value="1"/>
</dbReference>
<keyword evidence="1 3" id="KW-0863">Zinc-finger</keyword>
<dbReference type="Gene3D" id="2.60.120.920">
    <property type="match status" value="1"/>
</dbReference>
<dbReference type="SMART" id="SM00449">
    <property type="entry name" value="SPRY"/>
    <property type="match status" value="1"/>
</dbReference>
<sequence>EPNFSCPQCRETIPQRPLHPNYQLGNLVELVKRLRPPAGPVPEGQPGCKRHQEALKLFCQEDQAPICVVCDRSRGSEVHTVVPIEEAAQEYKEKLQGALGPLREQLEEALVLRSEEEEKTAEWQREVQARREMIAGEFNKLHTLLREEEQLLLQRLAEEERETLQRLQENVTKLSQQSASLQQLIAEMEGKCQQLVAELLKDVKSTLSRSENMKLQGPEAICTDLQRGYKICLDLREALNRFAAKKRSHCDLEQHAEEIQLSPVDMTLDPDTANPWLVLSEDRKRVRDGDTRQDLPDNPERFDTSVCVLGAEGVMGGRRYWEVEVGDKTAWDLGVCVTYTPENGYWVVLLRDGEYEAGTSPLFPLPVSARPSRVGVFLDYEAGKVSFYNVTDRSHLFTFTGTFSGMLCPFFSPGLDDGANTAPLTICPAPAHAGGNGGTMSWDSSP</sequence>
<dbReference type="EMBL" id="AGCU01132671">
    <property type="status" value="NOT_ANNOTATED_CDS"/>
    <property type="molecule type" value="Genomic_DNA"/>
</dbReference>
<evidence type="ECO:0000256" key="3">
    <source>
        <dbReference type="PROSITE-ProRule" id="PRU00024"/>
    </source>
</evidence>
<proteinExistence type="predicted"/>
<evidence type="ECO:0000256" key="2">
    <source>
        <dbReference type="ARBA" id="ARBA00022833"/>
    </source>
</evidence>
<dbReference type="OMA" id="CRETIPQ"/>
<dbReference type="InterPro" id="IPR013320">
    <property type="entry name" value="ConA-like_dom_sf"/>
</dbReference>
<dbReference type="SMART" id="SM00336">
    <property type="entry name" value="BBOX"/>
    <property type="match status" value="1"/>
</dbReference>
<reference evidence="7" key="3">
    <citation type="submission" date="2025-08" db="UniProtKB">
        <authorList>
            <consortium name="Ensembl"/>
        </authorList>
    </citation>
    <scope>IDENTIFICATION</scope>
</reference>
<protein>
    <recommendedName>
        <fullName evidence="9">B30.2/SPRY domain-containing protein</fullName>
    </recommendedName>
</protein>
<dbReference type="SMART" id="SM00589">
    <property type="entry name" value="PRY"/>
    <property type="match status" value="1"/>
</dbReference>
<dbReference type="Ensembl" id="ENSPSIT00000015408.1">
    <property type="protein sequence ID" value="ENSPSIP00000015336.1"/>
    <property type="gene ID" value="ENSPSIG00000013659.1"/>
</dbReference>
<dbReference type="Pfam" id="PF00643">
    <property type="entry name" value="zf-B_box"/>
    <property type="match status" value="1"/>
</dbReference>
<feature type="coiled-coil region" evidence="4">
    <location>
        <begin position="106"/>
        <end position="198"/>
    </location>
</feature>
<dbReference type="AlphaFoldDB" id="K7G4X5"/>
<dbReference type="SUPFAM" id="SSF49899">
    <property type="entry name" value="Concanavalin A-like lectins/glucanases"/>
    <property type="match status" value="1"/>
</dbReference>
<dbReference type="Pfam" id="PF13765">
    <property type="entry name" value="PRY"/>
    <property type="match status" value="1"/>
</dbReference>
<reference evidence="7" key="4">
    <citation type="submission" date="2025-09" db="UniProtKB">
        <authorList>
            <consortium name="Ensembl"/>
        </authorList>
    </citation>
    <scope>IDENTIFICATION</scope>
</reference>
<dbReference type="EMBL" id="AGCU01132670">
    <property type="status" value="NOT_ANNOTATED_CDS"/>
    <property type="molecule type" value="Genomic_DNA"/>
</dbReference>
<reference evidence="8" key="2">
    <citation type="journal article" date="2013" name="Nat. Genet.">
        <title>The draft genomes of soft-shell turtle and green sea turtle yield insights into the development and evolution of the turtle-specific body plan.</title>
        <authorList>
            <person name="Wang Z."/>
            <person name="Pascual-Anaya J."/>
            <person name="Zadissa A."/>
            <person name="Li W."/>
            <person name="Niimura Y."/>
            <person name="Huang Z."/>
            <person name="Li C."/>
            <person name="White S."/>
            <person name="Xiong Z."/>
            <person name="Fang D."/>
            <person name="Wang B."/>
            <person name="Ming Y."/>
            <person name="Chen Y."/>
            <person name="Zheng Y."/>
            <person name="Kuraku S."/>
            <person name="Pignatelli M."/>
            <person name="Herrero J."/>
            <person name="Beal K."/>
            <person name="Nozawa M."/>
            <person name="Li Q."/>
            <person name="Wang J."/>
            <person name="Zhang H."/>
            <person name="Yu L."/>
            <person name="Shigenobu S."/>
            <person name="Wang J."/>
            <person name="Liu J."/>
            <person name="Flicek P."/>
            <person name="Searle S."/>
            <person name="Wang J."/>
            <person name="Kuratani S."/>
            <person name="Yin Y."/>
            <person name="Aken B."/>
            <person name="Zhang G."/>
            <person name="Irie N."/>
        </authorList>
    </citation>
    <scope>NUCLEOTIDE SEQUENCE [LARGE SCALE GENOMIC DNA]</scope>
    <source>
        <strain evidence="8">Daiwa-1</strain>
    </source>
</reference>
<dbReference type="SUPFAM" id="SSF57845">
    <property type="entry name" value="B-box zinc-binding domain"/>
    <property type="match status" value="1"/>
</dbReference>
<reference evidence="8" key="1">
    <citation type="submission" date="2011-10" db="EMBL/GenBank/DDBJ databases">
        <authorList>
            <consortium name="Soft-shell Turtle Genome Consortium"/>
        </authorList>
    </citation>
    <scope>NUCLEOTIDE SEQUENCE [LARGE SCALE GENOMIC DNA]</scope>
    <source>
        <strain evidence="8">Daiwa-1</strain>
    </source>
</reference>
<dbReference type="Proteomes" id="UP000007267">
    <property type="component" value="Unassembled WGS sequence"/>
</dbReference>
<dbReference type="PANTHER" id="PTHR24103">
    <property type="entry name" value="E3 UBIQUITIN-PROTEIN LIGASE TRIM"/>
    <property type="match status" value="1"/>
</dbReference>
<evidence type="ECO:0000256" key="4">
    <source>
        <dbReference type="SAM" id="Coils"/>
    </source>
</evidence>
<dbReference type="InterPro" id="IPR050143">
    <property type="entry name" value="TRIM/RBCC"/>
</dbReference>
<dbReference type="HOGENOM" id="CLU_013137_0_3_1"/>
<evidence type="ECO:0008006" key="9">
    <source>
        <dbReference type="Google" id="ProtNLM"/>
    </source>
</evidence>
<dbReference type="InterPro" id="IPR003877">
    <property type="entry name" value="SPRY_dom"/>
</dbReference>
<feature type="domain" description="B box-type" evidence="5">
    <location>
        <begin position="43"/>
        <end position="84"/>
    </location>
</feature>
<name>K7G4X5_PELSI</name>
<keyword evidence="2" id="KW-0862">Zinc</keyword>
<dbReference type="eggNOG" id="KOG2177">
    <property type="taxonomic scope" value="Eukaryota"/>
</dbReference>
<feature type="domain" description="B30.2/SPRY" evidence="6">
    <location>
        <begin position="246"/>
        <end position="431"/>
    </location>
</feature>
<keyword evidence="8" id="KW-1185">Reference proteome</keyword>
<keyword evidence="1 3" id="KW-0479">Metal-binding</keyword>
<evidence type="ECO:0000313" key="7">
    <source>
        <dbReference type="Ensembl" id="ENSPSIP00000015336.1"/>
    </source>
</evidence>
<dbReference type="EMBL" id="AGCU01132669">
    <property type="status" value="NOT_ANNOTATED_CDS"/>
    <property type="molecule type" value="Genomic_DNA"/>
</dbReference>
<dbReference type="CDD" id="cd13745">
    <property type="entry name" value="SPRY_PRY_TRIM39"/>
    <property type="match status" value="1"/>
</dbReference>
<dbReference type="Gene3D" id="3.30.160.60">
    <property type="entry name" value="Classic Zinc Finger"/>
    <property type="match status" value="1"/>
</dbReference>
<dbReference type="FunFam" id="2.60.120.920:FF:000004">
    <property type="entry name" value="Butyrophilin subfamily 1 member A1"/>
    <property type="match status" value="1"/>
</dbReference>
<keyword evidence="4" id="KW-0175">Coiled coil</keyword>
<dbReference type="InterPro" id="IPR003879">
    <property type="entry name" value="Butyrophylin_SPRY"/>
</dbReference>
<evidence type="ECO:0000313" key="8">
    <source>
        <dbReference type="Proteomes" id="UP000007267"/>
    </source>
</evidence>
<dbReference type="GO" id="GO:0008270">
    <property type="term" value="F:zinc ion binding"/>
    <property type="evidence" value="ECO:0007669"/>
    <property type="project" value="UniProtKB-KW"/>
</dbReference>
<dbReference type="InterPro" id="IPR035033">
    <property type="entry name" value="PRY/SPRY_TRIM39"/>
</dbReference>
<dbReference type="PRINTS" id="PR01407">
    <property type="entry name" value="BUTYPHLNCDUF"/>
</dbReference>
<evidence type="ECO:0000256" key="1">
    <source>
        <dbReference type="ARBA" id="ARBA00022771"/>
    </source>
</evidence>
<organism evidence="7 8">
    <name type="scientific">Pelodiscus sinensis</name>
    <name type="common">Chinese softshell turtle</name>
    <name type="synonym">Trionyx sinensis</name>
    <dbReference type="NCBI Taxonomy" id="13735"/>
    <lineage>
        <taxon>Eukaryota</taxon>
        <taxon>Metazoa</taxon>
        <taxon>Chordata</taxon>
        <taxon>Craniata</taxon>
        <taxon>Vertebrata</taxon>
        <taxon>Euteleostomi</taxon>
        <taxon>Archelosauria</taxon>
        <taxon>Testudinata</taxon>
        <taxon>Testudines</taxon>
        <taxon>Cryptodira</taxon>
        <taxon>Trionychia</taxon>
        <taxon>Trionychidae</taxon>
        <taxon>Pelodiscus</taxon>
    </lineage>
</organism>
<dbReference type="InterPro" id="IPR043136">
    <property type="entry name" value="B30.2/SPRY_sf"/>
</dbReference>